<reference evidence="7" key="1">
    <citation type="journal article" date="2021" name="Open Biol.">
        <title>Shared evolutionary footprints suggest mitochondrial oxidative damage underlies multiple complex I losses in fungi.</title>
        <authorList>
            <person name="Schikora-Tamarit M.A."/>
            <person name="Marcet-Houben M."/>
            <person name="Nosek J."/>
            <person name="Gabaldon T."/>
        </authorList>
    </citation>
    <scope>NUCLEOTIDE SEQUENCE</scope>
    <source>
        <strain evidence="7">NCAIM Y.01608</strain>
    </source>
</reference>
<gene>
    <name evidence="7" type="ORF">OGATHE_005593</name>
</gene>
<dbReference type="GO" id="GO:0003779">
    <property type="term" value="F:actin binding"/>
    <property type="evidence" value="ECO:0007669"/>
    <property type="project" value="InterPro"/>
</dbReference>
<accession>A0A9P8NTH5</accession>
<dbReference type="AlphaFoldDB" id="A0A9P8NTH5"/>
<comment type="caution">
    <text evidence="7">The sequence shown here is derived from an EMBL/GenBank/DDBJ whole genome shotgun (WGS) entry which is preliminary data.</text>
</comment>
<dbReference type="PROSITE" id="PS51329">
    <property type="entry name" value="C_CAP_COFACTOR_C"/>
    <property type="match status" value="1"/>
</dbReference>
<dbReference type="PROSITE" id="PS01089">
    <property type="entry name" value="CAP_2"/>
    <property type="match status" value="1"/>
</dbReference>
<dbReference type="EMBL" id="JAEUBD010001504">
    <property type="protein sequence ID" value="KAH3659548.1"/>
    <property type="molecule type" value="Genomic_DNA"/>
</dbReference>
<comment type="function">
    <text evidence="2">The N-terminal domain binds to adenylyl cyclase, thereby enabling adenylyl cyclase to be activated by upstream regulatory signals, such as Ras. The C-terminal domain is required for normal cellular morphology and growth control.</text>
</comment>
<organism evidence="7 8">
    <name type="scientific">Ogataea polymorpha</name>
    <dbReference type="NCBI Taxonomy" id="460523"/>
    <lineage>
        <taxon>Eukaryota</taxon>
        <taxon>Fungi</taxon>
        <taxon>Dikarya</taxon>
        <taxon>Ascomycota</taxon>
        <taxon>Saccharomycotina</taxon>
        <taxon>Pichiomycetes</taxon>
        <taxon>Pichiales</taxon>
        <taxon>Pichiaceae</taxon>
        <taxon>Ogataea</taxon>
    </lineage>
</organism>
<feature type="compositionally biased region" description="Basic and acidic residues" evidence="5">
    <location>
        <begin position="405"/>
        <end position="416"/>
    </location>
</feature>
<dbReference type="FunFam" id="1.25.40.330:FF:000001">
    <property type="entry name" value="Adenylyl cyclase-associated protein"/>
    <property type="match status" value="1"/>
</dbReference>
<dbReference type="InterPro" id="IPR001837">
    <property type="entry name" value="Adenylate_cyclase-assoc_CAP"/>
</dbReference>
<dbReference type="GO" id="GO:0019933">
    <property type="term" value="P:cAMP-mediated signaling"/>
    <property type="evidence" value="ECO:0007669"/>
    <property type="project" value="TreeGrafter"/>
</dbReference>
<dbReference type="InterPro" id="IPR036223">
    <property type="entry name" value="CAP_C_sf"/>
</dbReference>
<dbReference type="PANTHER" id="PTHR10652">
    <property type="entry name" value="ADENYLYL CYCLASE-ASSOCIATED PROTEIN"/>
    <property type="match status" value="1"/>
</dbReference>
<keyword evidence="8" id="KW-1185">Reference proteome</keyword>
<sequence length="567" mass="61091">MGPSKADRILDFDTLSKYMSFPTSVIILLTRRSLNRDITVGNTLFGLVSLASPILVVDRPRSIAIGTPVSLEAAASRLEDVTIFQENAVHSKTAQAGGVVADGTGVQAGADAKAIEEPQKEAPSIEAFDKFLEEYVTPFVEISDKIDPLVAEQAKLFEKALLEERKFLQAASKSAPVDASSPVFQSALAPINEVIVKAVEVKDANRTSKFFNNLNAVAEGIPALGWICVTTPVSYIPDYKDSAQFWSNRILKEYKESDPNQVKWATTFIRIFDGLKNYVKEFHTTGPSWNAQGGSFEENLAKASSSAAPAVPSPPPTPVSGAGGPPPPPPPPPASVFEAKEEQQPTGMNAVFSELNKGENITAGLKKVDKSQMTHKNPELRASSAVPAKKTVPVPPKKPASLSEKSPKEKKPPKKELVDNKWMVANFENESDIITIDGDMQQSIFIANCASSIIQIKGKVNAITLNECTKVGLVVEKAISGIDVIKSRNFEVQVTDSVPMISIDQSESGSLYLSASSLDTEVFTSSTTSLNINVPESDDMKELAVPEQFKHTVKNGKLISTIVEHAG</sequence>
<dbReference type="InterPro" id="IPR016098">
    <property type="entry name" value="CAP/MinC_C"/>
</dbReference>
<dbReference type="InterPro" id="IPR006599">
    <property type="entry name" value="CARP_motif"/>
</dbReference>
<dbReference type="GO" id="GO:0008179">
    <property type="term" value="F:adenylate cyclase binding"/>
    <property type="evidence" value="ECO:0007669"/>
    <property type="project" value="TreeGrafter"/>
</dbReference>
<dbReference type="Gene3D" id="2.160.20.70">
    <property type="match status" value="1"/>
</dbReference>
<dbReference type="InterPro" id="IPR053950">
    <property type="entry name" value="CAP_N"/>
</dbReference>
<feature type="compositionally biased region" description="Basic and acidic residues" evidence="5">
    <location>
        <begin position="368"/>
        <end position="379"/>
    </location>
</feature>
<evidence type="ECO:0000256" key="3">
    <source>
        <dbReference type="ARBA" id="ARBA00072052"/>
    </source>
</evidence>
<dbReference type="SMART" id="SM00673">
    <property type="entry name" value="CARP"/>
    <property type="match status" value="2"/>
</dbReference>
<dbReference type="SUPFAM" id="SSF69340">
    <property type="entry name" value="C-terminal domain of adenylylcyclase associated protein"/>
    <property type="match status" value="1"/>
</dbReference>
<dbReference type="GO" id="GO:0005737">
    <property type="term" value="C:cytoplasm"/>
    <property type="evidence" value="ECO:0007669"/>
    <property type="project" value="TreeGrafter"/>
</dbReference>
<dbReference type="InterPro" id="IPR013992">
    <property type="entry name" value="Adenylate_cyclase-assoc_CAP_N"/>
</dbReference>
<evidence type="ECO:0000256" key="4">
    <source>
        <dbReference type="RuleBase" id="RU000647"/>
    </source>
</evidence>
<evidence type="ECO:0000313" key="7">
    <source>
        <dbReference type="EMBL" id="KAH3659548.1"/>
    </source>
</evidence>
<feature type="compositionally biased region" description="Pro residues" evidence="5">
    <location>
        <begin position="311"/>
        <end position="334"/>
    </location>
</feature>
<protein>
    <recommendedName>
        <fullName evidence="3 4">Adenylyl cyclase-associated protein</fullName>
    </recommendedName>
</protein>
<proteinExistence type="inferred from homology"/>
<dbReference type="InterPro" id="IPR013912">
    <property type="entry name" value="Adenylate_cyclase-assoc_CAP_C"/>
</dbReference>
<dbReference type="Pfam" id="PF01213">
    <property type="entry name" value="CAP_N-CM"/>
    <property type="match status" value="1"/>
</dbReference>
<dbReference type="InterPro" id="IPR017901">
    <property type="entry name" value="C-CAP_CF_C-like"/>
</dbReference>
<name>A0A9P8NTH5_9ASCO</name>
<dbReference type="PANTHER" id="PTHR10652:SF0">
    <property type="entry name" value="ADENYLYL CYCLASE-ASSOCIATED PROTEIN"/>
    <property type="match status" value="1"/>
</dbReference>
<dbReference type="Proteomes" id="UP000788993">
    <property type="component" value="Unassembled WGS sequence"/>
</dbReference>
<dbReference type="GO" id="GO:0007015">
    <property type="term" value="P:actin filament organization"/>
    <property type="evidence" value="ECO:0007669"/>
    <property type="project" value="TreeGrafter"/>
</dbReference>
<evidence type="ECO:0000256" key="5">
    <source>
        <dbReference type="SAM" id="MobiDB-lite"/>
    </source>
</evidence>
<feature type="region of interest" description="Disordered" evidence="5">
    <location>
        <begin position="299"/>
        <end position="344"/>
    </location>
</feature>
<dbReference type="Gene3D" id="1.25.40.330">
    <property type="entry name" value="Adenylate cyclase-associated CAP, N-terminal domain"/>
    <property type="match status" value="1"/>
</dbReference>
<reference evidence="7" key="2">
    <citation type="submission" date="2021-01" db="EMBL/GenBank/DDBJ databases">
        <authorList>
            <person name="Schikora-Tamarit M.A."/>
        </authorList>
    </citation>
    <scope>NUCLEOTIDE SEQUENCE</scope>
    <source>
        <strain evidence="7">NCAIM Y.01608</strain>
    </source>
</reference>
<feature type="region of interest" description="Disordered" evidence="5">
    <location>
        <begin position="368"/>
        <end position="416"/>
    </location>
</feature>
<evidence type="ECO:0000313" key="8">
    <source>
        <dbReference type="Proteomes" id="UP000788993"/>
    </source>
</evidence>
<feature type="domain" description="C-CAP/cofactor C-like" evidence="6">
    <location>
        <begin position="412"/>
        <end position="545"/>
    </location>
</feature>
<evidence type="ECO:0000256" key="1">
    <source>
        <dbReference type="ARBA" id="ARBA00007659"/>
    </source>
</evidence>
<dbReference type="SUPFAM" id="SSF101278">
    <property type="entry name" value="N-terminal domain of adenylylcyclase associated protein, CAP"/>
    <property type="match status" value="1"/>
</dbReference>
<dbReference type="Pfam" id="PF21938">
    <property type="entry name" value="CAP_N"/>
    <property type="match status" value="1"/>
</dbReference>
<dbReference type="InterPro" id="IPR036222">
    <property type="entry name" value="CAP_N_sf"/>
</dbReference>
<comment type="similarity">
    <text evidence="1 4">Belongs to the CAP family.</text>
</comment>
<dbReference type="InterPro" id="IPR028417">
    <property type="entry name" value="CAP_CS_C"/>
</dbReference>
<evidence type="ECO:0000256" key="2">
    <source>
        <dbReference type="ARBA" id="ARBA00054756"/>
    </source>
</evidence>
<evidence type="ECO:0000259" key="6">
    <source>
        <dbReference type="PROSITE" id="PS51329"/>
    </source>
</evidence>
<dbReference type="Pfam" id="PF08603">
    <property type="entry name" value="CAP_C"/>
    <property type="match status" value="1"/>
</dbReference>